<feature type="transmembrane region" description="Helical" evidence="6">
    <location>
        <begin position="166"/>
        <end position="188"/>
    </location>
</feature>
<dbReference type="KEGG" id="fsl:EJO69_07710"/>
<keyword evidence="6" id="KW-1133">Transmembrane helix</keyword>
<dbReference type="Pfam" id="PF02754">
    <property type="entry name" value="CCG"/>
    <property type="match status" value="2"/>
</dbReference>
<dbReference type="GO" id="GO:0005886">
    <property type="term" value="C:plasma membrane"/>
    <property type="evidence" value="ECO:0007669"/>
    <property type="project" value="TreeGrafter"/>
</dbReference>
<dbReference type="EMBL" id="CP034438">
    <property type="protein sequence ID" value="AZN31113.1"/>
    <property type="molecule type" value="Genomic_DNA"/>
</dbReference>
<feature type="transmembrane region" description="Helical" evidence="6">
    <location>
        <begin position="136"/>
        <end position="154"/>
    </location>
</feature>
<dbReference type="PANTHER" id="PTHR43255">
    <property type="entry name" value="IRON-SULFUR-BINDING OXIDOREDUCTASE FADF-RELATED-RELATED"/>
    <property type="match status" value="1"/>
</dbReference>
<dbReference type="AlphaFoldDB" id="A0A3S8ZC66"/>
<evidence type="ECO:0000256" key="4">
    <source>
        <dbReference type="ARBA" id="ARBA00023004"/>
    </source>
</evidence>
<dbReference type="Pfam" id="PF13187">
    <property type="entry name" value="Fer4_9"/>
    <property type="match status" value="1"/>
</dbReference>
<name>A0A3S8ZC66_9ACTO</name>
<keyword evidence="9" id="KW-1185">Reference proteome</keyword>
<keyword evidence="6" id="KW-0812">Transmembrane</keyword>
<feature type="domain" description="4Fe-4S ferredoxin-type" evidence="7">
    <location>
        <begin position="359"/>
        <end position="391"/>
    </location>
</feature>
<keyword evidence="3" id="KW-0560">Oxidoreductase</keyword>
<keyword evidence="6" id="KW-0472">Membrane</keyword>
<keyword evidence="1" id="KW-0004">4Fe-4S</keyword>
<feature type="transmembrane region" description="Helical" evidence="6">
    <location>
        <begin position="76"/>
        <end position="99"/>
    </location>
</feature>
<dbReference type="PANTHER" id="PTHR43255:SF1">
    <property type="entry name" value="IRON-SULFUR-BINDING OXIDOREDUCTASE FADF-RELATED"/>
    <property type="match status" value="1"/>
</dbReference>
<dbReference type="InterPro" id="IPR051460">
    <property type="entry name" value="HdrC_iron-sulfur_subunit"/>
</dbReference>
<evidence type="ECO:0000256" key="2">
    <source>
        <dbReference type="ARBA" id="ARBA00022723"/>
    </source>
</evidence>
<dbReference type="SUPFAM" id="SSF46548">
    <property type="entry name" value="alpha-helical ferredoxin"/>
    <property type="match status" value="1"/>
</dbReference>
<dbReference type="PROSITE" id="PS51379">
    <property type="entry name" value="4FE4S_FER_2"/>
    <property type="match status" value="2"/>
</dbReference>
<evidence type="ECO:0000256" key="5">
    <source>
        <dbReference type="ARBA" id="ARBA00023014"/>
    </source>
</evidence>
<organism evidence="8 9">
    <name type="scientific">Flaviflexus salsibiostraticola</name>
    <dbReference type="NCBI Taxonomy" id="1282737"/>
    <lineage>
        <taxon>Bacteria</taxon>
        <taxon>Bacillati</taxon>
        <taxon>Actinomycetota</taxon>
        <taxon>Actinomycetes</taxon>
        <taxon>Actinomycetales</taxon>
        <taxon>Actinomycetaceae</taxon>
        <taxon>Flaviflexus</taxon>
    </lineage>
</organism>
<evidence type="ECO:0000256" key="6">
    <source>
        <dbReference type="SAM" id="Phobius"/>
    </source>
</evidence>
<sequence length="695" mass="75518">MTRMGTSAPDRLTPVGPRLWRVVKETLSHEQFKHRPWVRAAHWVVMLSFPILAFTLITAFFQLADPGWTMPVLGDFAPWGWLVEAFAWAGLIGGIHLTLVRTRTGRRGEPTDVLETGDGFPTTSRFFGSVNWQARYVEFTIVGVVACVIIIRGADYAYLGGDVIDFPLTFWIGSLMGGLSQAALGWIITIVSALKLAMSLAWLVVIGLVPSMGVAWHRFLALVNVYAQTNADGGPALGPLPDLYVDGTPLRMDSVEDLDEDATLGISTVSDISWKGLLDTATCTECGRCQDLCPAWNSAKPLSPKLLVTTVRDHAFASAPFAKAAASLEDVHSGDLLGALLDADAIGEHIERTPDAPLMPNVVTPDVLWGCTMCGACVDQCPVDIEHLDLIIGLRRNQVLMESAFPAELGKMFTGMENKGNPWGLNPRKRLDWAKGLDFEVPQVGVDVESAADVDYLFWVGCAGAFDDRAKKTSAAVAELLHTAGVSFAVLGDGESCTGDPARRAGNEVLFQMLAEQNIETLNEVGATKIVVSCAHCFNTIAKEYPQLGGHYTVLHHTQLLNRLVRDGRLTPVPPSEEERKTITYHDPCFLGRHNNIYSPPRELLGDVREMELTRERAMCCGAGGAHAFFEDKNGEPISAMRTRQAMATGAEVIATACPFCTTMLNDGVRGEGADIEVKDVSLLLLEGVRRGQES</sequence>
<protein>
    <submittedName>
        <fullName evidence="8">4Fe-4S dicluster domain-containing protein</fullName>
    </submittedName>
</protein>
<dbReference type="Gene3D" id="1.10.1060.10">
    <property type="entry name" value="Alpha-helical ferredoxin"/>
    <property type="match status" value="1"/>
</dbReference>
<evidence type="ECO:0000259" key="7">
    <source>
        <dbReference type="PROSITE" id="PS51379"/>
    </source>
</evidence>
<dbReference type="PROSITE" id="PS00198">
    <property type="entry name" value="4FE4S_FER_1"/>
    <property type="match status" value="1"/>
</dbReference>
<dbReference type="Proteomes" id="UP000270021">
    <property type="component" value="Chromosome"/>
</dbReference>
<gene>
    <name evidence="8" type="ORF">EJO69_07710</name>
</gene>
<keyword evidence="4" id="KW-0408">Iron</keyword>
<dbReference type="GO" id="GO:0051539">
    <property type="term" value="F:4 iron, 4 sulfur cluster binding"/>
    <property type="evidence" value="ECO:0007669"/>
    <property type="project" value="UniProtKB-KW"/>
</dbReference>
<evidence type="ECO:0000256" key="3">
    <source>
        <dbReference type="ARBA" id="ARBA00023002"/>
    </source>
</evidence>
<dbReference type="InterPro" id="IPR004017">
    <property type="entry name" value="Cys_rich_dom"/>
</dbReference>
<feature type="transmembrane region" description="Helical" evidence="6">
    <location>
        <begin position="200"/>
        <end position="219"/>
    </location>
</feature>
<accession>A0A3S8ZC66</accession>
<dbReference type="GO" id="GO:0046872">
    <property type="term" value="F:metal ion binding"/>
    <property type="evidence" value="ECO:0007669"/>
    <property type="project" value="UniProtKB-KW"/>
</dbReference>
<keyword evidence="5" id="KW-0411">Iron-sulfur</keyword>
<evidence type="ECO:0000313" key="8">
    <source>
        <dbReference type="EMBL" id="AZN31113.1"/>
    </source>
</evidence>
<evidence type="ECO:0000313" key="9">
    <source>
        <dbReference type="Proteomes" id="UP000270021"/>
    </source>
</evidence>
<evidence type="ECO:0000256" key="1">
    <source>
        <dbReference type="ARBA" id="ARBA00022485"/>
    </source>
</evidence>
<proteinExistence type="predicted"/>
<dbReference type="GO" id="GO:0016491">
    <property type="term" value="F:oxidoreductase activity"/>
    <property type="evidence" value="ECO:0007669"/>
    <property type="project" value="UniProtKB-KW"/>
</dbReference>
<dbReference type="OrthoDB" id="9794954at2"/>
<keyword evidence="2" id="KW-0479">Metal-binding</keyword>
<reference evidence="8 9" key="1">
    <citation type="submission" date="2018-12" db="EMBL/GenBank/DDBJ databases">
        <title>Complete genome sequence of Flaviflexus salsibiostraticola KCTC 33148.</title>
        <authorList>
            <person name="Bae J.-W."/>
        </authorList>
    </citation>
    <scope>NUCLEOTIDE SEQUENCE [LARGE SCALE GENOMIC DNA]</scope>
    <source>
        <strain evidence="8 9">KCTC 33148</strain>
    </source>
</reference>
<feature type="transmembrane region" description="Helical" evidence="6">
    <location>
        <begin position="43"/>
        <end position="64"/>
    </location>
</feature>
<dbReference type="InterPro" id="IPR017900">
    <property type="entry name" value="4Fe4S_Fe_S_CS"/>
</dbReference>
<dbReference type="InterPro" id="IPR009051">
    <property type="entry name" value="Helical_ferredxn"/>
</dbReference>
<feature type="domain" description="4Fe-4S ferredoxin-type" evidence="7">
    <location>
        <begin position="274"/>
        <end position="305"/>
    </location>
</feature>
<dbReference type="InterPro" id="IPR017896">
    <property type="entry name" value="4Fe4S_Fe-S-bd"/>
</dbReference>